<dbReference type="AlphaFoldDB" id="A0A5C4UWG1"/>
<dbReference type="RefSeq" id="WP_139638197.1">
    <property type="nucleotide sequence ID" value="NZ_VDLX02000038.1"/>
</dbReference>
<organism evidence="1 2">
    <name type="scientific">Nonomuraea phyllanthi</name>
    <dbReference type="NCBI Taxonomy" id="2219224"/>
    <lineage>
        <taxon>Bacteria</taxon>
        <taxon>Bacillati</taxon>
        <taxon>Actinomycetota</taxon>
        <taxon>Actinomycetes</taxon>
        <taxon>Streptosporangiales</taxon>
        <taxon>Streptosporangiaceae</taxon>
        <taxon>Nonomuraea</taxon>
    </lineage>
</organism>
<dbReference type="EMBL" id="VDLX02000038">
    <property type="protein sequence ID" value="KAB8182984.1"/>
    <property type="molecule type" value="Genomic_DNA"/>
</dbReference>
<evidence type="ECO:0000313" key="2">
    <source>
        <dbReference type="Proteomes" id="UP000312512"/>
    </source>
</evidence>
<evidence type="ECO:0000313" key="1">
    <source>
        <dbReference type="EMBL" id="KAB8182984.1"/>
    </source>
</evidence>
<accession>A0A5C4UWG1</accession>
<name>A0A5C4UWG1_9ACTN</name>
<proteinExistence type="predicted"/>
<keyword evidence="2" id="KW-1185">Reference proteome</keyword>
<dbReference type="Proteomes" id="UP000312512">
    <property type="component" value="Unassembled WGS sequence"/>
</dbReference>
<comment type="caution">
    <text evidence="1">The sequence shown here is derived from an EMBL/GenBank/DDBJ whole genome shotgun (WGS) entry which is preliminary data.</text>
</comment>
<dbReference type="OrthoDB" id="5101691at2"/>
<gene>
    <name evidence="1" type="ORF">FH608_049610</name>
</gene>
<sequence length="814" mass="84565">MRLALLILLVATVFGGLGLCAFSLGDGGVRHAMETASPQAVDVKVAGVVNAENFATFDRIVREQAIWALGGEPRHMTTLLRSDGYAMPGQENVRYRPPERLRFDSFDGFQQHARLVSGSWPRSRTEPIEATISQAAASYTGLKTGQVFTTVGRIDAKPVKVRITGVFVPEDPRGPRWADDPMFGPGVQRDGYTTYGPLMVNQATFLDHFATTVDATWTITPDLRGLSLGRLREAATRLAGLRERFQASGCPDCAPFSALPETLARQEAGASAARWTVLSLTAALALALVLLPSPGQRKPHPGTAVLVACCAIVAPFAARPLFILAGALPWWPASGLRPPPPGLDAGSLLPAMAMGLLAAVLLLVEVKVPRPGTAAIAAVVAVTAAVVAAGGAATWRTSQVDQATHLTGAELRLTGPAAGGEPDVLGRGTAFAALPGVTAAVAGHRDRTDVDLRRSTLLGIDADHLADVMRLGSGLSDRSVTQMAAAMAAGRPRIGALPLPGTPRTLTVETVAPAGPPRLRVVLSDALGVWHHLPVAPLSEGTTKADVDLAGLAGPGSKIAYPLAVRGFLADSIDDSPHVVTVTALRADGREVALPEDQRWSEGAQDGTGLFSLKVNAAVAVVRPVPVDASPDRPLPIVLTPELATSAKLSTGETGFLALGRQRVQVQLAGVVEHMPGIPLDEPGALVDLPSLQAWNLALARPPLPATDWWLAGDVSGVRAAVAGSGWDVTVIDPRNLMAVPPGLLPEALALVLVTGFGLLLGASAGSRGRAWWSAGGLVLGLVLGTGLCNAVVPWLVSSWQGGTLALDVVPGLL</sequence>
<protein>
    <submittedName>
        <fullName evidence="1">Uncharacterized protein</fullName>
    </submittedName>
</protein>
<reference evidence="1 2" key="1">
    <citation type="submission" date="2019-10" db="EMBL/GenBank/DDBJ databases">
        <title>Nonomuraea sp. nov., isolated from Phyllanthus amarus.</title>
        <authorList>
            <person name="Klykleung N."/>
            <person name="Tanasupawat S."/>
        </authorList>
    </citation>
    <scope>NUCLEOTIDE SEQUENCE [LARGE SCALE GENOMIC DNA]</scope>
    <source>
        <strain evidence="1 2">PA1-10</strain>
    </source>
</reference>